<organism evidence="2 3">
    <name type="scientific">Streptomyces humidus</name>
    <dbReference type="NCBI Taxonomy" id="52259"/>
    <lineage>
        <taxon>Bacteria</taxon>
        <taxon>Bacillati</taxon>
        <taxon>Actinomycetota</taxon>
        <taxon>Actinomycetes</taxon>
        <taxon>Kitasatosporales</taxon>
        <taxon>Streptomycetaceae</taxon>
        <taxon>Streptomyces</taxon>
    </lineage>
</organism>
<evidence type="ECO:0000313" key="3">
    <source>
        <dbReference type="Proteomes" id="UP000606194"/>
    </source>
</evidence>
<reference evidence="2" key="2">
    <citation type="submission" date="2020-09" db="EMBL/GenBank/DDBJ databases">
        <authorList>
            <person name="Sun Q."/>
            <person name="Ohkuma M."/>
        </authorList>
    </citation>
    <scope>NUCLEOTIDE SEQUENCE</scope>
    <source>
        <strain evidence="2">JCM 4386</strain>
    </source>
</reference>
<accession>A0A918L520</accession>
<comment type="caution">
    <text evidence="2">The sequence shown here is derived from an EMBL/GenBank/DDBJ whole genome shotgun (WGS) entry which is preliminary data.</text>
</comment>
<protein>
    <submittedName>
        <fullName evidence="2">Uncharacterized protein</fullName>
    </submittedName>
</protein>
<evidence type="ECO:0000256" key="1">
    <source>
        <dbReference type="SAM" id="MobiDB-lite"/>
    </source>
</evidence>
<sequence length="60" mass="6278">MQACLTWMRAYDTTAEAGTFNPGNGAMLDTDDVAVFLGVDVGKSGSPRPGAHPGRKKGPR</sequence>
<dbReference type="AlphaFoldDB" id="A0A918L520"/>
<evidence type="ECO:0000313" key="2">
    <source>
        <dbReference type="EMBL" id="GGS04036.1"/>
    </source>
</evidence>
<gene>
    <name evidence="2" type="ORF">GCM10010269_48590</name>
</gene>
<proteinExistence type="predicted"/>
<feature type="region of interest" description="Disordered" evidence="1">
    <location>
        <begin position="40"/>
        <end position="60"/>
    </location>
</feature>
<reference evidence="2" key="1">
    <citation type="journal article" date="2014" name="Int. J. Syst. Evol. Microbiol.">
        <title>Complete genome sequence of Corynebacterium casei LMG S-19264T (=DSM 44701T), isolated from a smear-ripened cheese.</title>
        <authorList>
            <consortium name="US DOE Joint Genome Institute (JGI-PGF)"/>
            <person name="Walter F."/>
            <person name="Albersmeier A."/>
            <person name="Kalinowski J."/>
            <person name="Ruckert C."/>
        </authorList>
    </citation>
    <scope>NUCLEOTIDE SEQUENCE</scope>
    <source>
        <strain evidence="2">JCM 4386</strain>
    </source>
</reference>
<name>A0A918L520_9ACTN</name>
<keyword evidence="3" id="KW-1185">Reference proteome</keyword>
<dbReference type="EMBL" id="BMTL01000021">
    <property type="protein sequence ID" value="GGS04036.1"/>
    <property type="molecule type" value="Genomic_DNA"/>
</dbReference>
<dbReference type="Proteomes" id="UP000606194">
    <property type="component" value="Unassembled WGS sequence"/>
</dbReference>